<evidence type="ECO:0000313" key="3">
    <source>
        <dbReference type="Proteomes" id="UP000789390"/>
    </source>
</evidence>
<feature type="compositionally biased region" description="Basic and acidic residues" evidence="1">
    <location>
        <begin position="45"/>
        <end position="61"/>
    </location>
</feature>
<organism evidence="2 3">
    <name type="scientific">Daphnia galeata</name>
    <dbReference type="NCBI Taxonomy" id="27404"/>
    <lineage>
        <taxon>Eukaryota</taxon>
        <taxon>Metazoa</taxon>
        <taxon>Ecdysozoa</taxon>
        <taxon>Arthropoda</taxon>
        <taxon>Crustacea</taxon>
        <taxon>Branchiopoda</taxon>
        <taxon>Diplostraca</taxon>
        <taxon>Cladocera</taxon>
        <taxon>Anomopoda</taxon>
        <taxon>Daphniidae</taxon>
        <taxon>Daphnia</taxon>
    </lineage>
</organism>
<name>A0A8J2RJP7_9CRUS</name>
<evidence type="ECO:0000313" key="2">
    <source>
        <dbReference type="EMBL" id="CAH0101225.1"/>
    </source>
</evidence>
<dbReference type="Proteomes" id="UP000789390">
    <property type="component" value="Unassembled WGS sequence"/>
</dbReference>
<keyword evidence="3" id="KW-1185">Reference proteome</keyword>
<feature type="compositionally biased region" description="Polar residues" evidence="1">
    <location>
        <begin position="68"/>
        <end position="84"/>
    </location>
</feature>
<gene>
    <name evidence="2" type="ORF">DGAL_LOCUS3553</name>
</gene>
<proteinExistence type="predicted"/>
<comment type="caution">
    <text evidence="2">The sequence shown here is derived from an EMBL/GenBank/DDBJ whole genome shotgun (WGS) entry which is preliminary data.</text>
</comment>
<dbReference type="EMBL" id="CAKKLH010000055">
    <property type="protein sequence ID" value="CAH0101225.1"/>
    <property type="molecule type" value="Genomic_DNA"/>
</dbReference>
<protein>
    <submittedName>
        <fullName evidence="2">Uncharacterized protein</fullName>
    </submittedName>
</protein>
<reference evidence="2" key="1">
    <citation type="submission" date="2021-11" db="EMBL/GenBank/DDBJ databases">
        <authorList>
            <person name="Schell T."/>
        </authorList>
    </citation>
    <scope>NUCLEOTIDE SEQUENCE</scope>
    <source>
        <strain evidence="2">M5</strain>
    </source>
</reference>
<evidence type="ECO:0000256" key="1">
    <source>
        <dbReference type="SAM" id="MobiDB-lite"/>
    </source>
</evidence>
<sequence length="84" mass="9284">MVIVRRQGHAARVHFLDSSDLWSFYGGAAGAVITRCNLTSSSTQDNKEKEKERAKESRDSKVVCTTVPDGQQQQDGRTKKTTAN</sequence>
<dbReference type="AlphaFoldDB" id="A0A8J2RJP7"/>
<feature type="region of interest" description="Disordered" evidence="1">
    <location>
        <begin position="40"/>
        <end position="84"/>
    </location>
</feature>
<accession>A0A8J2RJP7</accession>